<reference evidence="3" key="1">
    <citation type="journal article" date="2023" name="Science">
        <title>Genome structures resolve the early diversification of teleost fishes.</title>
        <authorList>
            <person name="Parey E."/>
            <person name="Louis A."/>
            <person name="Montfort J."/>
            <person name="Bouchez O."/>
            <person name="Roques C."/>
            <person name="Iampietro C."/>
            <person name="Lluch J."/>
            <person name="Castinel A."/>
            <person name="Donnadieu C."/>
            <person name="Desvignes T."/>
            <person name="Floi Bucao C."/>
            <person name="Jouanno E."/>
            <person name="Wen M."/>
            <person name="Mejri S."/>
            <person name="Dirks R."/>
            <person name="Jansen H."/>
            <person name="Henkel C."/>
            <person name="Chen W.J."/>
            <person name="Zahm M."/>
            <person name="Cabau C."/>
            <person name="Klopp C."/>
            <person name="Thompson A.W."/>
            <person name="Robinson-Rechavi M."/>
            <person name="Braasch I."/>
            <person name="Lecointre G."/>
            <person name="Bobe J."/>
            <person name="Postlethwait J.H."/>
            <person name="Berthelot C."/>
            <person name="Roest Crollius H."/>
            <person name="Guiguen Y."/>
        </authorList>
    </citation>
    <scope>NUCLEOTIDE SEQUENCE</scope>
    <source>
        <strain evidence="3">WJC10195</strain>
    </source>
</reference>
<evidence type="ECO:0000256" key="2">
    <source>
        <dbReference type="SAM" id="MobiDB-lite"/>
    </source>
</evidence>
<comment type="caution">
    <text evidence="3">The sequence shown here is derived from an EMBL/GenBank/DDBJ whole genome shotgun (WGS) entry which is preliminary data.</text>
</comment>
<name>A0A9Q1JCZ0_SYNKA</name>
<keyword evidence="1" id="KW-0175">Coiled coil</keyword>
<accession>A0A9Q1JCZ0</accession>
<sequence>MQLQVRLAEIELEKEKLKRQVISQQRQTDLERDRMKHQHKLELAKLQLEENKLSLERDKQRESVRFFGHCVNLESDLVRGEVVVAVLPVLPVEGVDVILGNDSAGALVWGDASVVVTPKPTSSGELDDLAKWYPSVFPACAITRAMAKKHWEYGPDHSNSSEDLDLPPQTEHTCAPEPPQFCVLGGVEAGPDRVSLSSLTSSQGPRWVGVERGAWDGPVEPQDTIEW</sequence>
<evidence type="ECO:0000256" key="1">
    <source>
        <dbReference type="SAM" id="Coils"/>
    </source>
</evidence>
<dbReference type="Proteomes" id="UP001152622">
    <property type="component" value="Chromosome 1"/>
</dbReference>
<dbReference type="EMBL" id="JAINUF010000001">
    <property type="protein sequence ID" value="KAJ8380340.1"/>
    <property type="molecule type" value="Genomic_DNA"/>
</dbReference>
<gene>
    <name evidence="3" type="ORF">SKAU_G00011180</name>
</gene>
<feature type="region of interest" description="Disordered" evidence="2">
    <location>
        <begin position="208"/>
        <end position="227"/>
    </location>
</feature>
<evidence type="ECO:0000313" key="3">
    <source>
        <dbReference type="EMBL" id="KAJ8380340.1"/>
    </source>
</evidence>
<keyword evidence="4" id="KW-1185">Reference proteome</keyword>
<proteinExistence type="predicted"/>
<dbReference type="AlphaFoldDB" id="A0A9Q1JCZ0"/>
<evidence type="ECO:0000313" key="4">
    <source>
        <dbReference type="Proteomes" id="UP001152622"/>
    </source>
</evidence>
<protein>
    <submittedName>
        <fullName evidence="3">Uncharacterized protein</fullName>
    </submittedName>
</protein>
<feature type="coiled-coil region" evidence="1">
    <location>
        <begin position="7"/>
        <end position="63"/>
    </location>
</feature>
<organism evidence="3 4">
    <name type="scientific">Synaphobranchus kaupii</name>
    <name type="common">Kaup's arrowtooth eel</name>
    <dbReference type="NCBI Taxonomy" id="118154"/>
    <lineage>
        <taxon>Eukaryota</taxon>
        <taxon>Metazoa</taxon>
        <taxon>Chordata</taxon>
        <taxon>Craniata</taxon>
        <taxon>Vertebrata</taxon>
        <taxon>Euteleostomi</taxon>
        <taxon>Actinopterygii</taxon>
        <taxon>Neopterygii</taxon>
        <taxon>Teleostei</taxon>
        <taxon>Anguilliformes</taxon>
        <taxon>Synaphobranchidae</taxon>
        <taxon>Synaphobranchus</taxon>
    </lineage>
</organism>